<keyword evidence="2" id="KW-1185">Reference proteome</keyword>
<gene>
    <name evidence="1" type="ORF">Nepgr_018271</name>
</gene>
<reference evidence="1" key="1">
    <citation type="submission" date="2023-05" db="EMBL/GenBank/DDBJ databases">
        <title>Nepenthes gracilis genome sequencing.</title>
        <authorList>
            <person name="Fukushima K."/>
        </authorList>
    </citation>
    <scope>NUCLEOTIDE SEQUENCE</scope>
    <source>
        <strain evidence="1">SING2019-196</strain>
    </source>
</reference>
<name>A0AAD3SR02_NEPGR</name>
<proteinExistence type="predicted"/>
<organism evidence="1 2">
    <name type="scientific">Nepenthes gracilis</name>
    <name type="common">Slender pitcher plant</name>
    <dbReference type="NCBI Taxonomy" id="150966"/>
    <lineage>
        <taxon>Eukaryota</taxon>
        <taxon>Viridiplantae</taxon>
        <taxon>Streptophyta</taxon>
        <taxon>Embryophyta</taxon>
        <taxon>Tracheophyta</taxon>
        <taxon>Spermatophyta</taxon>
        <taxon>Magnoliopsida</taxon>
        <taxon>eudicotyledons</taxon>
        <taxon>Gunneridae</taxon>
        <taxon>Pentapetalae</taxon>
        <taxon>Caryophyllales</taxon>
        <taxon>Nepenthaceae</taxon>
        <taxon>Nepenthes</taxon>
    </lineage>
</organism>
<sequence length="79" mass="9078">MSIVNENMKNYEELESDSSGRQHLIISRERNGEIFLEWFWELNRAASAKKKRPSGLDGEVSGVWYLQSATTLPLLHLSL</sequence>
<dbReference type="Proteomes" id="UP001279734">
    <property type="component" value="Unassembled WGS sequence"/>
</dbReference>
<comment type="caution">
    <text evidence="1">The sequence shown here is derived from an EMBL/GenBank/DDBJ whole genome shotgun (WGS) entry which is preliminary data.</text>
</comment>
<dbReference type="AlphaFoldDB" id="A0AAD3SR02"/>
<evidence type="ECO:0000313" key="2">
    <source>
        <dbReference type="Proteomes" id="UP001279734"/>
    </source>
</evidence>
<protein>
    <submittedName>
        <fullName evidence="1">Uncharacterized protein</fullName>
    </submittedName>
</protein>
<accession>A0AAD3SR02</accession>
<dbReference type="EMBL" id="BSYO01000016">
    <property type="protein sequence ID" value="GMH16430.1"/>
    <property type="molecule type" value="Genomic_DNA"/>
</dbReference>
<evidence type="ECO:0000313" key="1">
    <source>
        <dbReference type="EMBL" id="GMH16430.1"/>
    </source>
</evidence>